<dbReference type="EnsemblPlants" id="Bo00679s130.1">
    <property type="protein sequence ID" value="Bo00679s130.1"/>
    <property type="gene ID" value="Bo00679s130"/>
</dbReference>
<accession>A0A0D2ZQI1</accession>
<dbReference type="Gramene" id="Bo00679s130.1">
    <property type="protein sequence ID" value="Bo00679s130.1"/>
    <property type="gene ID" value="Bo00679s130"/>
</dbReference>
<dbReference type="eggNOG" id="ENOG502QW2G">
    <property type="taxonomic scope" value="Eukaryota"/>
</dbReference>
<evidence type="ECO:0000313" key="2">
    <source>
        <dbReference type="Proteomes" id="UP000032141"/>
    </source>
</evidence>
<protein>
    <submittedName>
        <fullName evidence="1">Uncharacterized protein</fullName>
    </submittedName>
</protein>
<dbReference type="STRING" id="109376.A0A0D2ZQI1"/>
<name>A0A0D2ZQI1_BRAOL</name>
<dbReference type="GO" id="GO:0001650">
    <property type="term" value="C:fibrillar center"/>
    <property type="evidence" value="ECO:0007669"/>
    <property type="project" value="TreeGrafter"/>
</dbReference>
<dbReference type="GO" id="GO:0001164">
    <property type="term" value="F:RNA polymerase I core promoter sequence-specific DNA binding"/>
    <property type="evidence" value="ECO:0007669"/>
    <property type="project" value="TreeGrafter"/>
</dbReference>
<keyword evidence="2" id="KW-1185">Reference proteome</keyword>
<dbReference type="OMA" id="CESDEVN"/>
<evidence type="ECO:0000313" key="1">
    <source>
        <dbReference type="EnsemblPlants" id="Bo00679s130.1"/>
    </source>
</evidence>
<reference evidence="1" key="2">
    <citation type="submission" date="2015-06" db="UniProtKB">
        <authorList>
            <consortium name="EnsemblPlants"/>
        </authorList>
    </citation>
    <scope>IDENTIFICATION</scope>
</reference>
<dbReference type="PANTHER" id="PTHR15319">
    <property type="entry name" value="TATA BOX-BINDING PROTEIN ASSOCIATED FACTOR RNA POLYMERASE I SUBUNIT C"/>
    <property type="match status" value="1"/>
</dbReference>
<reference evidence="1" key="1">
    <citation type="journal article" date="2014" name="Genome Biol.">
        <title>Transcriptome and methylome profiling reveals relics of genome dominance in the mesopolyploid Brassica oleracea.</title>
        <authorList>
            <person name="Parkin I.A."/>
            <person name="Koh C."/>
            <person name="Tang H."/>
            <person name="Robinson S.J."/>
            <person name="Kagale S."/>
            <person name="Clarke W.E."/>
            <person name="Town C.D."/>
            <person name="Nixon J."/>
            <person name="Krishnakumar V."/>
            <person name="Bidwell S.L."/>
            <person name="Denoeud F."/>
            <person name="Belcram H."/>
            <person name="Links M.G."/>
            <person name="Just J."/>
            <person name="Clarke C."/>
            <person name="Bender T."/>
            <person name="Huebert T."/>
            <person name="Mason A.S."/>
            <person name="Pires J.C."/>
            <person name="Barker G."/>
            <person name="Moore J."/>
            <person name="Walley P.G."/>
            <person name="Manoli S."/>
            <person name="Batley J."/>
            <person name="Edwards D."/>
            <person name="Nelson M.N."/>
            <person name="Wang X."/>
            <person name="Paterson A.H."/>
            <person name="King G."/>
            <person name="Bancroft I."/>
            <person name="Chalhoub B."/>
            <person name="Sharpe A.G."/>
        </authorList>
    </citation>
    <scope>NUCLEOTIDE SEQUENCE [LARGE SCALE GENOMIC DNA]</scope>
    <source>
        <strain evidence="1">cv. TO1000</strain>
    </source>
</reference>
<dbReference type="PANTHER" id="PTHR15319:SF1">
    <property type="entry name" value="TATA BOX-BINDING PROTEIN-ASSOCIATED FACTOR RNA POLYMERASE I SUBUNIT C"/>
    <property type="match status" value="1"/>
</dbReference>
<sequence length="342" mass="38279">MLCYGPSLSVANDPSSLYVWELPHNLLSLAGKCLCGDCAIREAIMTESLPVWFDWQKKGVTVLGFGVLNKYLPTLGSSDEFTLIRLTSSGKLEAFKFNTSPDPLNSLGVVSHRDSTCESDEVNLLYFPDDNIYTSRWFKYLKLDYLSAYTKGNLAKFLESRISKKRSLASNKKSDPLSLTYHEELCEKLNLSGFGRDRCSTTVTAIFNSISSPTSVFDIALGETWSGLPIELLLLAFSYYTELGCVLRWSKKIQSGVDLIGPVSPLLVLLALHEFRNGCLNSEQQEFFSPDAEFSDRDSQKEKKRFIAYSPITKTSDSEELTKFVSKVRRKHSGDDDVVGGR</sequence>
<dbReference type="InterPro" id="IPR038801">
    <property type="entry name" value="TAF1C"/>
</dbReference>
<dbReference type="AlphaFoldDB" id="A0A0D2ZQI1"/>
<dbReference type="HOGENOM" id="CLU_812217_0_0_1"/>
<dbReference type="Proteomes" id="UP000032141">
    <property type="component" value="Unassembled WGS sequence"/>
</dbReference>
<organism evidence="1 2">
    <name type="scientific">Brassica oleracea var. oleracea</name>
    <dbReference type="NCBI Taxonomy" id="109376"/>
    <lineage>
        <taxon>Eukaryota</taxon>
        <taxon>Viridiplantae</taxon>
        <taxon>Streptophyta</taxon>
        <taxon>Embryophyta</taxon>
        <taxon>Tracheophyta</taxon>
        <taxon>Spermatophyta</taxon>
        <taxon>Magnoliopsida</taxon>
        <taxon>eudicotyledons</taxon>
        <taxon>Gunneridae</taxon>
        <taxon>Pentapetalae</taxon>
        <taxon>rosids</taxon>
        <taxon>malvids</taxon>
        <taxon>Brassicales</taxon>
        <taxon>Brassicaceae</taxon>
        <taxon>Brassiceae</taxon>
        <taxon>Brassica</taxon>
    </lineage>
</organism>
<proteinExistence type="predicted"/>